<comment type="caution">
    <text evidence="6">The sequence shown here is derived from an EMBL/GenBank/DDBJ whole genome shotgun (WGS) entry which is preliminary data.</text>
</comment>
<accession>A0ABV9VW61</accession>
<reference evidence="7" key="1">
    <citation type="journal article" date="2019" name="Int. J. Syst. Evol. Microbiol.">
        <title>The Global Catalogue of Microorganisms (GCM) 10K type strain sequencing project: providing services to taxonomists for standard genome sequencing and annotation.</title>
        <authorList>
            <consortium name="The Broad Institute Genomics Platform"/>
            <consortium name="The Broad Institute Genome Sequencing Center for Infectious Disease"/>
            <person name="Wu L."/>
            <person name="Ma J."/>
        </authorList>
    </citation>
    <scope>NUCLEOTIDE SEQUENCE [LARGE SCALE GENOMIC DNA]</scope>
    <source>
        <strain evidence="7">CGMCC 4.7152</strain>
    </source>
</reference>
<dbReference type="InterPro" id="IPR000064">
    <property type="entry name" value="NLP_P60_dom"/>
</dbReference>
<dbReference type="RefSeq" id="WP_380116019.1">
    <property type="nucleotide sequence ID" value="NZ_JBHSIU010000018.1"/>
</dbReference>
<evidence type="ECO:0000313" key="6">
    <source>
        <dbReference type="EMBL" id="MFC4999560.1"/>
    </source>
</evidence>
<comment type="similarity">
    <text evidence="1">Belongs to the peptidase C40 family.</text>
</comment>
<evidence type="ECO:0000256" key="4">
    <source>
        <dbReference type="ARBA" id="ARBA00022807"/>
    </source>
</evidence>
<evidence type="ECO:0000313" key="7">
    <source>
        <dbReference type="Proteomes" id="UP001595912"/>
    </source>
</evidence>
<dbReference type="EMBL" id="JBHSIU010000018">
    <property type="protein sequence ID" value="MFC4999560.1"/>
    <property type="molecule type" value="Genomic_DNA"/>
</dbReference>
<dbReference type="Gene3D" id="3.90.1720.10">
    <property type="entry name" value="endopeptidase domain like (from Nostoc punctiforme)"/>
    <property type="match status" value="1"/>
</dbReference>
<dbReference type="Pfam" id="PF00877">
    <property type="entry name" value="NLPC_P60"/>
    <property type="match status" value="1"/>
</dbReference>
<dbReference type="SUPFAM" id="SSF54001">
    <property type="entry name" value="Cysteine proteinases"/>
    <property type="match status" value="1"/>
</dbReference>
<dbReference type="InterPro" id="IPR038765">
    <property type="entry name" value="Papain-like_cys_pep_sf"/>
</dbReference>
<evidence type="ECO:0000259" key="5">
    <source>
        <dbReference type="PROSITE" id="PS51935"/>
    </source>
</evidence>
<name>A0ABV9VW61_9ACTN</name>
<evidence type="ECO:0000256" key="1">
    <source>
        <dbReference type="ARBA" id="ARBA00007074"/>
    </source>
</evidence>
<evidence type="ECO:0000256" key="3">
    <source>
        <dbReference type="ARBA" id="ARBA00022801"/>
    </source>
</evidence>
<dbReference type="PANTHER" id="PTHR47053">
    <property type="entry name" value="MUREIN DD-ENDOPEPTIDASE MEPH-RELATED"/>
    <property type="match status" value="1"/>
</dbReference>
<keyword evidence="2" id="KW-0645">Protease</keyword>
<evidence type="ECO:0000256" key="2">
    <source>
        <dbReference type="ARBA" id="ARBA00022670"/>
    </source>
</evidence>
<proteinExistence type="inferred from homology"/>
<dbReference type="PROSITE" id="PS51935">
    <property type="entry name" value="NLPC_P60"/>
    <property type="match status" value="1"/>
</dbReference>
<sequence length="312" mass="32519">MNHAAVGVTVATLWSSPDRTRPSDTAALLDSPDIGAWIAAMSPDEQTGSGVDTQLLLGDPVLVDEARPDGWSRVVVPGQAAPDLDPRGYPGWIRTAQLTTPSPGETTPSPGEAPLVVDALTTALRDAPGGRVVLPGVMLGTLLSPAGAATGGWLPVGVAGRTLWAPAGDLAPVPDRPPTGDEVVAVARRLRGAVYVWGGLSTPGIDCSGLVHLVWRRLGVRLPRDAHDQAAATTPVAPGTERPGDLYFFARPGRPVHHVGIVVTPEDRVLLHASAGLHQVVEEPMPQDRVDTLTGIHRLVVSDGTTVRTAID</sequence>
<dbReference type="PANTHER" id="PTHR47053:SF1">
    <property type="entry name" value="MUREIN DD-ENDOPEPTIDASE MEPH-RELATED"/>
    <property type="match status" value="1"/>
</dbReference>
<dbReference type="Proteomes" id="UP001595912">
    <property type="component" value="Unassembled WGS sequence"/>
</dbReference>
<feature type="domain" description="NlpC/P60" evidence="5">
    <location>
        <begin position="177"/>
        <end position="300"/>
    </location>
</feature>
<gene>
    <name evidence="6" type="ORF">ACFPIJ_17180</name>
</gene>
<dbReference type="InterPro" id="IPR051202">
    <property type="entry name" value="Peptidase_C40"/>
</dbReference>
<organism evidence="6 7">
    <name type="scientific">Dactylosporangium cerinum</name>
    <dbReference type="NCBI Taxonomy" id="1434730"/>
    <lineage>
        <taxon>Bacteria</taxon>
        <taxon>Bacillati</taxon>
        <taxon>Actinomycetota</taxon>
        <taxon>Actinomycetes</taxon>
        <taxon>Micromonosporales</taxon>
        <taxon>Micromonosporaceae</taxon>
        <taxon>Dactylosporangium</taxon>
    </lineage>
</organism>
<keyword evidence="4" id="KW-0788">Thiol protease</keyword>
<protein>
    <submittedName>
        <fullName evidence="6">NlpC/P60 family protein</fullName>
    </submittedName>
</protein>
<keyword evidence="3" id="KW-0378">Hydrolase</keyword>
<keyword evidence="7" id="KW-1185">Reference proteome</keyword>